<gene>
    <name evidence="1" type="ORF">BJ138DRAFT_1052189</name>
</gene>
<protein>
    <submittedName>
        <fullName evidence="1">Uncharacterized protein</fullName>
    </submittedName>
</protein>
<evidence type="ECO:0000313" key="1">
    <source>
        <dbReference type="EMBL" id="KAH7916774.1"/>
    </source>
</evidence>
<reference evidence="1" key="1">
    <citation type="journal article" date="2021" name="New Phytol.">
        <title>Evolutionary innovations through gain and loss of genes in the ectomycorrhizal Boletales.</title>
        <authorList>
            <person name="Wu G."/>
            <person name="Miyauchi S."/>
            <person name="Morin E."/>
            <person name="Kuo A."/>
            <person name="Drula E."/>
            <person name="Varga T."/>
            <person name="Kohler A."/>
            <person name="Feng B."/>
            <person name="Cao Y."/>
            <person name="Lipzen A."/>
            <person name="Daum C."/>
            <person name="Hundley H."/>
            <person name="Pangilinan J."/>
            <person name="Johnson J."/>
            <person name="Barry K."/>
            <person name="LaButti K."/>
            <person name="Ng V."/>
            <person name="Ahrendt S."/>
            <person name="Min B."/>
            <person name="Choi I.G."/>
            <person name="Park H."/>
            <person name="Plett J.M."/>
            <person name="Magnuson J."/>
            <person name="Spatafora J.W."/>
            <person name="Nagy L.G."/>
            <person name="Henrissat B."/>
            <person name="Grigoriev I.V."/>
            <person name="Yang Z.L."/>
            <person name="Xu J."/>
            <person name="Martin F.M."/>
        </authorList>
    </citation>
    <scope>NUCLEOTIDE SEQUENCE</scope>
    <source>
        <strain evidence="1">ATCC 28755</strain>
    </source>
</reference>
<sequence length="573" mass="63718">MAHAGCSSDSIAAQSPPTQKETAQKTIQANKEHQHALKVYTERLEAELATVDKLLDAVEADPDEEPEVNTGGYVLIPGSVKPAGFLNPGDFLAEDSPFREESTRRVRYISSTACHSMKPKELDALTEAVKTENYRRLALDAQRRGQHSFVDVADQPPDYLELNKEGLDWDRIAEKVSSVSMTTRTARECEIRWLGDQHPGFNHDPWQPDELTQLKALIAANKDSQVDWTEIAKKLETNRTPLDCMKHGTVRKIHQWTPESDERLLAAIKYRGTDNWPLVAQYVSEDATPQQCACRWQRTLDPALRRGAWSPEEDARLRLAVEAFGTSWLDVASVIPGRNNDQCRDRWLDKLNPALNKGRWSDEEDRALLATIDALGTSSWKNISARLGTGRADSMCRSRFETLKRRKRPPSKKKPMIPTFAVDSQPAIDHSKISGPSSARGSYTSDYTVGYHEQPTQLTATFAVDRTADLEIMFLAPIIDSHPDMHREGQKAATSLAKRQMKDIAQNQGAAPKQKRKKSDVEDAAEASAAPKRRRPAPRPRRRVVDEEPGGSGAAAALAPAGGEQQNVGTVPD</sequence>
<organism evidence="1 2">
    <name type="scientific">Hygrophoropsis aurantiaca</name>
    <dbReference type="NCBI Taxonomy" id="72124"/>
    <lineage>
        <taxon>Eukaryota</taxon>
        <taxon>Fungi</taxon>
        <taxon>Dikarya</taxon>
        <taxon>Basidiomycota</taxon>
        <taxon>Agaricomycotina</taxon>
        <taxon>Agaricomycetes</taxon>
        <taxon>Agaricomycetidae</taxon>
        <taxon>Boletales</taxon>
        <taxon>Coniophorineae</taxon>
        <taxon>Hygrophoropsidaceae</taxon>
        <taxon>Hygrophoropsis</taxon>
    </lineage>
</organism>
<name>A0ACB8AUV9_9AGAM</name>
<proteinExistence type="predicted"/>
<accession>A0ACB8AUV9</accession>
<keyword evidence="2" id="KW-1185">Reference proteome</keyword>
<dbReference type="EMBL" id="MU267589">
    <property type="protein sequence ID" value="KAH7916774.1"/>
    <property type="molecule type" value="Genomic_DNA"/>
</dbReference>
<evidence type="ECO:0000313" key="2">
    <source>
        <dbReference type="Proteomes" id="UP000790377"/>
    </source>
</evidence>
<dbReference type="Proteomes" id="UP000790377">
    <property type="component" value="Unassembled WGS sequence"/>
</dbReference>
<comment type="caution">
    <text evidence="1">The sequence shown here is derived from an EMBL/GenBank/DDBJ whole genome shotgun (WGS) entry which is preliminary data.</text>
</comment>